<protein>
    <submittedName>
        <fullName evidence="6">Gluconolactonase</fullName>
    </submittedName>
</protein>
<reference evidence="6 7" key="1">
    <citation type="submission" date="2015-04" db="EMBL/GenBank/DDBJ databases">
        <title>Draft Genome Sequence of the Novel Agar-Digesting Marine Bacterium Q1.</title>
        <authorList>
            <person name="Li Y."/>
            <person name="Li D."/>
            <person name="Chen G."/>
            <person name="Du Z."/>
        </authorList>
    </citation>
    <scope>NUCLEOTIDE SEQUENCE [LARGE SCALE GENOMIC DNA]</scope>
    <source>
        <strain evidence="6 7">Q1</strain>
    </source>
</reference>
<feature type="chain" id="PRO_5005301539" evidence="4">
    <location>
        <begin position="23"/>
        <end position="345"/>
    </location>
</feature>
<dbReference type="InterPro" id="IPR005511">
    <property type="entry name" value="SMP-30"/>
</dbReference>
<dbReference type="PANTHER" id="PTHR47572">
    <property type="entry name" value="LIPOPROTEIN-RELATED"/>
    <property type="match status" value="1"/>
</dbReference>
<keyword evidence="3" id="KW-0862">Zinc</keyword>
<name>A0A0J8JQ43_9ALTE</name>
<dbReference type="AlphaFoldDB" id="A0A0J8JQ43"/>
<dbReference type="SUPFAM" id="SSF63829">
    <property type="entry name" value="Calcium-dependent phosphotriesterase"/>
    <property type="match status" value="1"/>
</dbReference>
<keyword evidence="1" id="KW-0378">Hydrolase</keyword>
<feature type="binding site" evidence="3">
    <location>
        <position position="225"/>
    </location>
    <ligand>
        <name>a divalent metal cation</name>
        <dbReference type="ChEBI" id="CHEBI:60240"/>
    </ligand>
</feature>
<proteinExistence type="predicted"/>
<feature type="binding site" evidence="3">
    <location>
        <position position="68"/>
    </location>
    <ligand>
        <name>a divalent metal cation</name>
        <dbReference type="ChEBI" id="CHEBI:60240"/>
    </ligand>
</feature>
<dbReference type="Proteomes" id="UP000037600">
    <property type="component" value="Unassembled WGS sequence"/>
</dbReference>
<evidence type="ECO:0000256" key="3">
    <source>
        <dbReference type="PIRSR" id="PIRSR605511-2"/>
    </source>
</evidence>
<evidence type="ECO:0000256" key="1">
    <source>
        <dbReference type="ARBA" id="ARBA00022801"/>
    </source>
</evidence>
<dbReference type="RefSeq" id="WP_077066429.1">
    <property type="nucleotide sequence ID" value="NZ_KQ130482.1"/>
</dbReference>
<feature type="signal peptide" evidence="4">
    <location>
        <begin position="1"/>
        <end position="22"/>
    </location>
</feature>
<dbReference type="Pfam" id="PF08450">
    <property type="entry name" value="SGL"/>
    <property type="match status" value="1"/>
</dbReference>
<evidence type="ECO:0000259" key="5">
    <source>
        <dbReference type="Pfam" id="PF08450"/>
    </source>
</evidence>
<feature type="domain" description="SMP-30/Gluconolactonase/LRE-like region" evidence="5">
    <location>
        <begin position="66"/>
        <end position="336"/>
    </location>
</feature>
<dbReference type="PRINTS" id="PR01790">
    <property type="entry name" value="SMP30FAMILY"/>
</dbReference>
<dbReference type="InterPro" id="IPR011042">
    <property type="entry name" value="6-blade_b-propeller_TolB-like"/>
</dbReference>
<evidence type="ECO:0000313" key="6">
    <source>
        <dbReference type="EMBL" id="KMT66826.1"/>
    </source>
</evidence>
<dbReference type="GO" id="GO:0046872">
    <property type="term" value="F:metal ion binding"/>
    <property type="evidence" value="ECO:0007669"/>
    <property type="project" value="UniProtKB-KW"/>
</dbReference>
<dbReference type="PANTHER" id="PTHR47572:SF4">
    <property type="entry name" value="LACTONASE DRP35"/>
    <property type="match status" value="1"/>
</dbReference>
<dbReference type="PATRIC" id="fig|1513271.3.peg.327"/>
<evidence type="ECO:0000313" key="7">
    <source>
        <dbReference type="Proteomes" id="UP000037600"/>
    </source>
</evidence>
<evidence type="ECO:0000256" key="2">
    <source>
        <dbReference type="PIRSR" id="PIRSR605511-1"/>
    </source>
</evidence>
<accession>A0A0J8JQ43</accession>
<keyword evidence="7" id="KW-1185">Reference proteome</keyword>
<sequence length="345" mass="37555">MKKIKILTLLSSSLLLASCASVKDESHQISTAQEAFKPSVTIFEAEAEKYLSPNAKIETLASGHIWTEGPVWVPDAGYLLYSDIPNNKIMKFQPGKGAELYLNKSGATGLFEGDHDQGSNALLINSKGQLVLLQQGDRRVAIMDSDLDKPKSKFITLAGNLNGKRLNSPNDAVYHSDGSLYFTDPAYGLKERLNDPRKELAFQGLFRINPAGKLELLDDSINFPNGIALSKDEKTLYVAVSDEEFPRWLAYQVESDGSISNKRLLIDATDDVKVKGEIGMPDGMALHSSGNLFATGPGGVWLITPEGKVLAKIYTGKLTANCTLSADEKTLYLTAHDTLMSVALK</sequence>
<feature type="binding site" evidence="3">
    <location>
        <position position="282"/>
    </location>
    <ligand>
        <name>a divalent metal cation</name>
        <dbReference type="ChEBI" id="CHEBI:60240"/>
    </ligand>
</feature>
<feature type="binding site" evidence="3">
    <location>
        <position position="170"/>
    </location>
    <ligand>
        <name>substrate</name>
    </ligand>
</feature>
<keyword evidence="3" id="KW-0479">Metal-binding</keyword>
<feature type="active site" description="Proton donor/acceptor" evidence="2">
    <location>
        <position position="282"/>
    </location>
</feature>
<dbReference type="EMBL" id="LAZL01000002">
    <property type="protein sequence ID" value="KMT66826.1"/>
    <property type="molecule type" value="Genomic_DNA"/>
</dbReference>
<comment type="cofactor">
    <cofactor evidence="3">
        <name>Zn(2+)</name>
        <dbReference type="ChEBI" id="CHEBI:29105"/>
    </cofactor>
    <text evidence="3">Binds 1 divalent metal cation per subunit.</text>
</comment>
<dbReference type="GO" id="GO:0016787">
    <property type="term" value="F:hydrolase activity"/>
    <property type="evidence" value="ECO:0007669"/>
    <property type="project" value="UniProtKB-KW"/>
</dbReference>
<organism evidence="6 7">
    <name type="scientific">Catenovulum maritimum</name>
    <dbReference type="NCBI Taxonomy" id="1513271"/>
    <lineage>
        <taxon>Bacteria</taxon>
        <taxon>Pseudomonadati</taxon>
        <taxon>Pseudomonadota</taxon>
        <taxon>Gammaproteobacteria</taxon>
        <taxon>Alteromonadales</taxon>
        <taxon>Alteromonadaceae</taxon>
        <taxon>Catenovulum</taxon>
    </lineage>
</organism>
<keyword evidence="4" id="KW-0732">Signal</keyword>
<gene>
    <name evidence="6" type="ORF">XM47_01545</name>
</gene>
<dbReference type="STRING" id="1513271.XM47_01545"/>
<dbReference type="InterPro" id="IPR013658">
    <property type="entry name" value="SGL"/>
</dbReference>
<dbReference type="Gene3D" id="2.120.10.30">
    <property type="entry name" value="TolB, C-terminal domain"/>
    <property type="match status" value="1"/>
</dbReference>
<dbReference type="PROSITE" id="PS51257">
    <property type="entry name" value="PROKAR_LIPOPROTEIN"/>
    <property type="match status" value="1"/>
</dbReference>
<evidence type="ECO:0000256" key="4">
    <source>
        <dbReference type="SAM" id="SignalP"/>
    </source>
</evidence>
<dbReference type="InterPro" id="IPR051262">
    <property type="entry name" value="SMP-30/CGR1_Lactonase"/>
</dbReference>
<comment type="caution">
    <text evidence="6">The sequence shown here is derived from an EMBL/GenBank/DDBJ whole genome shotgun (WGS) entry which is preliminary data.</text>
</comment>